<accession>A0A8J2YBW5</accession>
<dbReference type="InterPro" id="IPR036259">
    <property type="entry name" value="MFS_trans_sf"/>
</dbReference>
<keyword evidence="3 6" id="KW-0812">Transmembrane</keyword>
<dbReference type="PROSITE" id="PS00216">
    <property type="entry name" value="SUGAR_TRANSPORT_1"/>
    <property type="match status" value="1"/>
</dbReference>
<dbReference type="AlphaFoldDB" id="A0A8J2YBW5"/>
<evidence type="ECO:0000256" key="4">
    <source>
        <dbReference type="ARBA" id="ARBA00022989"/>
    </source>
</evidence>
<dbReference type="Proteomes" id="UP000625210">
    <property type="component" value="Unassembled WGS sequence"/>
</dbReference>
<dbReference type="GO" id="GO:0005886">
    <property type="term" value="C:plasma membrane"/>
    <property type="evidence" value="ECO:0007669"/>
    <property type="project" value="UniProtKB-SubCell"/>
</dbReference>
<feature type="transmembrane region" description="Helical" evidence="6">
    <location>
        <begin position="62"/>
        <end position="82"/>
    </location>
</feature>
<dbReference type="Pfam" id="PF00083">
    <property type="entry name" value="Sugar_tr"/>
    <property type="match status" value="1"/>
</dbReference>
<reference evidence="8" key="1">
    <citation type="journal article" date="2014" name="Int. J. Syst. Evol. Microbiol.">
        <title>Complete genome sequence of Corynebacterium casei LMG S-19264T (=DSM 44701T), isolated from a smear-ripened cheese.</title>
        <authorList>
            <consortium name="US DOE Joint Genome Institute (JGI-PGF)"/>
            <person name="Walter F."/>
            <person name="Albersmeier A."/>
            <person name="Kalinowski J."/>
            <person name="Ruckert C."/>
        </authorList>
    </citation>
    <scope>NUCLEOTIDE SEQUENCE</scope>
    <source>
        <strain evidence="8">CGMCC 1.15179</strain>
    </source>
</reference>
<dbReference type="InterPro" id="IPR005828">
    <property type="entry name" value="MFS_sugar_transport-like"/>
</dbReference>
<feature type="transmembrane region" description="Helical" evidence="6">
    <location>
        <begin position="33"/>
        <end position="55"/>
    </location>
</feature>
<keyword evidence="9" id="KW-1185">Reference proteome</keyword>
<organism evidence="8 9">
    <name type="scientific">Marinithermofilum abyssi</name>
    <dbReference type="NCBI Taxonomy" id="1571185"/>
    <lineage>
        <taxon>Bacteria</taxon>
        <taxon>Bacillati</taxon>
        <taxon>Bacillota</taxon>
        <taxon>Bacilli</taxon>
        <taxon>Bacillales</taxon>
        <taxon>Thermoactinomycetaceae</taxon>
        <taxon>Marinithermofilum</taxon>
    </lineage>
</organism>
<proteinExistence type="predicted"/>
<evidence type="ECO:0000256" key="1">
    <source>
        <dbReference type="ARBA" id="ARBA00004651"/>
    </source>
</evidence>
<keyword evidence="2" id="KW-0813">Transport</keyword>
<reference evidence="8" key="2">
    <citation type="submission" date="2020-09" db="EMBL/GenBank/DDBJ databases">
        <authorList>
            <person name="Sun Q."/>
            <person name="Zhou Y."/>
        </authorList>
    </citation>
    <scope>NUCLEOTIDE SEQUENCE</scope>
    <source>
        <strain evidence="8">CGMCC 1.15179</strain>
    </source>
</reference>
<dbReference type="InterPro" id="IPR005829">
    <property type="entry name" value="Sugar_transporter_CS"/>
</dbReference>
<feature type="transmembrane region" description="Helical" evidence="6">
    <location>
        <begin position="122"/>
        <end position="146"/>
    </location>
</feature>
<evidence type="ECO:0000313" key="8">
    <source>
        <dbReference type="EMBL" id="GGE08557.1"/>
    </source>
</evidence>
<gene>
    <name evidence="8" type="ORF">GCM10011571_07330</name>
</gene>
<feature type="transmembrane region" description="Helical" evidence="6">
    <location>
        <begin position="88"/>
        <end position="110"/>
    </location>
</feature>
<dbReference type="PANTHER" id="PTHR23511">
    <property type="entry name" value="SYNAPTIC VESICLE GLYCOPROTEIN 2"/>
    <property type="match status" value="1"/>
</dbReference>
<evidence type="ECO:0000256" key="5">
    <source>
        <dbReference type="ARBA" id="ARBA00023136"/>
    </source>
</evidence>
<dbReference type="GO" id="GO:0022857">
    <property type="term" value="F:transmembrane transporter activity"/>
    <property type="evidence" value="ECO:0007669"/>
    <property type="project" value="InterPro"/>
</dbReference>
<feature type="domain" description="Major facilitator superfamily (MFS) profile" evidence="7">
    <location>
        <begin position="1"/>
        <end position="177"/>
    </location>
</feature>
<evidence type="ECO:0000256" key="6">
    <source>
        <dbReference type="SAM" id="Phobius"/>
    </source>
</evidence>
<protein>
    <recommendedName>
        <fullName evidence="7">Major facilitator superfamily (MFS) profile domain-containing protein</fullName>
    </recommendedName>
</protein>
<comment type="subcellular location">
    <subcellularLocation>
        <location evidence="1">Cell membrane</location>
        <topology evidence="1">Multi-pass membrane protein</topology>
    </subcellularLocation>
</comment>
<dbReference type="EMBL" id="BMHQ01000002">
    <property type="protein sequence ID" value="GGE08557.1"/>
    <property type="molecule type" value="Genomic_DNA"/>
</dbReference>
<keyword evidence="4 6" id="KW-1133">Transmembrane helix</keyword>
<comment type="caution">
    <text evidence="8">The sequence shown here is derived from an EMBL/GenBank/DDBJ whole genome shotgun (WGS) entry which is preliminary data.</text>
</comment>
<sequence>MWSLFVTILLLYYGVITWLPTILVNQGYPAYKAYLFATSMTAIGIAGVLAAAWLVEVVGRKWVIGASGFISSLAMVLFTMQIETPALARIWILVFGFASQVVIPAIYCYAPEVYPTLLRASGFGWASFASRIGASLVPVIFGTWLWPTLGLTNTFSIIGSLVLFSIIIMVFFGPETRGKALDQRESGDWYNNRD</sequence>
<dbReference type="InterPro" id="IPR020846">
    <property type="entry name" value="MFS_dom"/>
</dbReference>
<name>A0A8J2YBW5_9BACL</name>
<evidence type="ECO:0000313" key="9">
    <source>
        <dbReference type="Proteomes" id="UP000625210"/>
    </source>
</evidence>
<evidence type="ECO:0000256" key="3">
    <source>
        <dbReference type="ARBA" id="ARBA00022692"/>
    </source>
</evidence>
<evidence type="ECO:0000259" key="7">
    <source>
        <dbReference type="PROSITE" id="PS50850"/>
    </source>
</evidence>
<evidence type="ECO:0000256" key="2">
    <source>
        <dbReference type="ARBA" id="ARBA00022448"/>
    </source>
</evidence>
<dbReference type="SUPFAM" id="SSF103473">
    <property type="entry name" value="MFS general substrate transporter"/>
    <property type="match status" value="1"/>
</dbReference>
<dbReference type="Gene3D" id="1.20.1250.20">
    <property type="entry name" value="MFS general substrate transporter like domains"/>
    <property type="match status" value="1"/>
</dbReference>
<keyword evidence="5 6" id="KW-0472">Membrane</keyword>
<dbReference type="PROSITE" id="PS50850">
    <property type="entry name" value="MFS"/>
    <property type="match status" value="1"/>
</dbReference>
<feature type="transmembrane region" description="Helical" evidence="6">
    <location>
        <begin position="152"/>
        <end position="172"/>
    </location>
</feature>